<dbReference type="PANTHER" id="PTHR28052">
    <property type="entry name" value="UPF0545 PROTEIN C22ORF39"/>
    <property type="match status" value="1"/>
</dbReference>
<evidence type="ECO:0000313" key="3">
    <source>
        <dbReference type="Proteomes" id="UP000244855"/>
    </source>
</evidence>
<dbReference type="OrthoDB" id="2017405at2759"/>
<evidence type="ECO:0008006" key="4">
    <source>
        <dbReference type="Google" id="ProtNLM"/>
    </source>
</evidence>
<evidence type="ECO:0000313" key="2">
    <source>
        <dbReference type="EMBL" id="PVI04173.1"/>
    </source>
</evidence>
<dbReference type="AlphaFoldDB" id="A0A2V1E0U2"/>
<keyword evidence="3" id="KW-1185">Reference proteome</keyword>
<reference evidence="2 3" key="1">
    <citation type="journal article" date="2018" name="Sci. Rep.">
        <title>Comparative genomics provides insights into the lifestyle and reveals functional heterogeneity of dark septate endophytic fungi.</title>
        <authorList>
            <person name="Knapp D.G."/>
            <person name="Nemeth J.B."/>
            <person name="Barry K."/>
            <person name="Hainaut M."/>
            <person name="Henrissat B."/>
            <person name="Johnson J."/>
            <person name="Kuo A."/>
            <person name="Lim J.H.P."/>
            <person name="Lipzen A."/>
            <person name="Nolan M."/>
            <person name="Ohm R.A."/>
            <person name="Tamas L."/>
            <person name="Grigoriev I.V."/>
            <person name="Spatafora J.W."/>
            <person name="Nagy L.G."/>
            <person name="Kovacs G.M."/>
        </authorList>
    </citation>
    <scope>NUCLEOTIDE SEQUENCE [LARGE SCALE GENOMIC DNA]</scope>
    <source>
        <strain evidence="2 3">DSE2036</strain>
    </source>
</reference>
<feature type="compositionally biased region" description="Low complexity" evidence="1">
    <location>
        <begin position="35"/>
        <end position="48"/>
    </location>
</feature>
<dbReference type="Proteomes" id="UP000244855">
    <property type="component" value="Unassembled WGS sequence"/>
</dbReference>
<gene>
    <name evidence="2" type="ORF">DM02DRAFT_203261</name>
</gene>
<dbReference type="PANTHER" id="PTHR28052:SF1">
    <property type="entry name" value="UPF0545 PROTEIN C22ORF39"/>
    <property type="match status" value="1"/>
</dbReference>
<name>A0A2V1E0U2_9PLEO</name>
<sequence>MAWSFWSSASPNEGAKSEPQQQQPTTPPQPPPSSEPSQQEQPTTTQPSDFETAFPHLASPPPSSTPATPHDPHFPTTMSCRAAFDNAFYCSSFGGHFNDIYRYGQLRSCSEQWADWRFCMRIKTFSAEAKAEAIQDRYREKEKKLLDGPNSEDVWRRRGVGEEVERPFGRERVDREE</sequence>
<dbReference type="Pfam" id="PF11326">
    <property type="entry name" value="PANTS-like"/>
    <property type="match status" value="1"/>
</dbReference>
<feature type="compositionally biased region" description="Polar residues" evidence="1">
    <location>
        <begin position="1"/>
        <end position="11"/>
    </location>
</feature>
<organism evidence="2 3">
    <name type="scientific">Periconia macrospinosa</name>
    <dbReference type="NCBI Taxonomy" id="97972"/>
    <lineage>
        <taxon>Eukaryota</taxon>
        <taxon>Fungi</taxon>
        <taxon>Dikarya</taxon>
        <taxon>Ascomycota</taxon>
        <taxon>Pezizomycotina</taxon>
        <taxon>Dothideomycetes</taxon>
        <taxon>Pleosporomycetidae</taxon>
        <taxon>Pleosporales</taxon>
        <taxon>Massarineae</taxon>
        <taxon>Periconiaceae</taxon>
        <taxon>Periconia</taxon>
    </lineage>
</organism>
<feature type="compositionally biased region" description="Pro residues" evidence="1">
    <location>
        <begin position="25"/>
        <end position="34"/>
    </location>
</feature>
<proteinExistence type="predicted"/>
<dbReference type="STRING" id="97972.A0A2V1E0U2"/>
<accession>A0A2V1E0U2</accession>
<evidence type="ECO:0000256" key="1">
    <source>
        <dbReference type="SAM" id="MobiDB-lite"/>
    </source>
</evidence>
<protein>
    <recommendedName>
        <fullName evidence="4">Early meiotic induction protein 1</fullName>
    </recommendedName>
</protein>
<dbReference type="EMBL" id="KZ805324">
    <property type="protein sequence ID" value="PVI04173.1"/>
    <property type="molecule type" value="Genomic_DNA"/>
</dbReference>
<feature type="region of interest" description="Disordered" evidence="1">
    <location>
        <begin position="1"/>
        <end position="72"/>
    </location>
</feature>
<dbReference type="InterPro" id="IPR021475">
    <property type="entry name" value="Pants/Emi1-like"/>
</dbReference>